<sequence>MAPCVPGLGDSPPSRPLPDSGTPRFSTMDQGTFSELHVVEPIGPHTHTAILLHARGSSGPELAEELLDSKVPGHRTFLHKLGKGWRLVFPTATGIWCSDNDEELASWFDSSFFPCESVPLAVMAAEDIDDSTKSLQNLLDDEAKKLGHRTGRIVLGGVNQGCAIGLYAMISWRKRLGAFVGACGWLPFSKQIDSLAAREVFWDDDFDVSELDLEAAHFVTTEMPILGFPTHDSVRSALVATPVYLGHGTDDAVVDIELGRTARDSLVGVGFNVAWVEYEGAALNGHWLEVPKQGEDMANFMLRAVPGTSG</sequence>
<dbReference type="InterPro" id="IPR029058">
    <property type="entry name" value="AB_hydrolase_fold"/>
</dbReference>
<dbReference type="GO" id="GO:0005737">
    <property type="term" value="C:cytoplasm"/>
    <property type="evidence" value="ECO:0007669"/>
    <property type="project" value="TreeGrafter"/>
</dbReference>
<dbReference type="GO" id="GO:0008474">
    <property type="term" value="F:palmitoyl-(protein) hydrolase activity"/>
    <property type="evidence" value="ECO:0007669"/>
    <property type="project" value="TreeGrafter"/>
</dbReference>
<proteinExistence type="inferred from homology"/>
<organism evidence="4 5">
    <name type="scientific">Purpureocillium lavendulum</name>
    <dbReference type="NCBI Taxonomy" id="1247861"/>
    <lineage>
        <taxon>Eukaryota</taxon>
        <taxon>Fungi</taxon>
        <taxon>Dikarya</taxon>
        <taxon>Ascomycota</taxon>
        <taxon>Pezizomycotina</taxon>
        <taxon>Sordariomycetes</taxon>
        <taxon>Hypocreomycetidae</taxon>
        <taxon>Hypocreales</taxon>
        <taxon>Ophiocordycipitaceae</taxon>
        <taxon>Purpureocillium</taxon>
    </lineage>
</organism>
<feature type="domain" description="Phospholipase/carboxylesterase/thioesterase" evidence="3">
    <location>
        <begin position="37"/>
        <end position="194"/>
    </location>
</feature>
<reference evidence="4" key="1">
    <citation type="submission" date="2023-01" db="EMBL/GenBank/DDBJ databases">
        <title>The growth and conidiation of Purpureocillium lavendulum are regulated by nitrogen source and histone H3K14 acetylation.</title>
        <authorList>
            <person name="Tang P."/>
            <person name="Han J."/>
            <person name="Zhang C."/>
            <person name="Tang P."/>
            <person name="Qi F."/>
            <person name="Zhang K."/>
            <person name="Liang L."/>
        </authorList>
    </citation>
    <scope>NUCLEOTIDE SEQUENCE</scope>
    <source>
        <strain evidence="4">YMF1.00683</strain>
    </source>
</reference>
<name>A0AB34FQZ5_9HYPO</name>
<dbReference type="PANTHER" id="PTHR10655">
    <property type="entry name" value="LYSOPHOSPHOLIPASE-RELATED"/>
    <property type="match status" value="1"/>
</dbReference>
<gene>
    <name evidence="4" type="ORF">O9K51_05113</name>
</gene>
<accession>A0AB34FQZ5</accession>
<dbReference type="Gene3D" id="3.40.50.1820">
    <property type="entry name" value="alpha/beta hydrolase"/>
    <property type="match status" value="1"/>
</dbReference>
<dbReference type="EMBL" id="JAQHRD010000004">
    <property type="protein sequence ID" value="KAJ6441562.1"/>
    <property type="molecule type" value="Genomic_DNA"/>
</dbReference>
<dbReference type="PANTHER" id="PTHR10655:SF63">
    <property type="entry name" value="PHOSPHOLIPASE_CARBOXYLESTERASE_THIOESTERASE DOMAIN-CONTAINING PROTEIN"/>
    <property type="match status" value="1"/>
</dbReference>
<comment type="caution">
    <text evidence="4">The sequence shown here is derived from an EMBL/GenBank/DDBJ whole genome shotgun (WGS) entry which is preliminary data.</text>
</comment>
<feature type="region of interest" description="Disordered" evidence="2">
    <location>
        <begin position="1"/>
        <end position="28"/>
    </location>
</feature>
<evidence type="ECO:0000259" key="3">
    <source>
        <dbReference type="Pfam" id="PF02230"/>
    </source>
</evidence>
<evidence type="ECO:0000313" key="5">
    <source>
        <dbReference type="Proteomes" id="UP001163105"/>
    </source>
</evidence>
<protein>
    <submittedName>
        <fullName evidence="4">Acyl-protein thioesterase 1</fullName>
    </submittedName>
</protein>
<keyword evidence="5" id="KW-1185">Reference proteome</keyword>
<dbReference type="AlphaFoldDB" id="A0AB34FQZ5"/>
<dbReference type="GO" id="GO:0052689">
    <property type="term" value="F:carboxylic ester hydrolase activity"/>
    <property type="evidence" value="ECO:0007669"/>
    <property type="project" value="TreeGrafter"/>
</dbReference>
<evidence type="ECO:0000256" key="2">
    <source>
        <dbReference type="SAM" id="MobiDB-lite"/>
    </source>
</evidence>
<dbReference type="InterPro" id="IPR003140">
    <property type="entry name" value="PLipase/COase/thioEstase"/>
</dbReference>
<dbReference type="Pfam" id="PF02230">
    <property type="entry name" value="Abhydrolase_2"/>
    <property type="match status" value="1"/>
</dbReference>
<dbReference type="SUPFAM" id="SSF53474">
    <property type="entry name" value="alpha/beta-Hydrolases"/>
    <property type="match status" value="1"/>
</dbReference>
<dbReference type="InterPro" id="IPR050565">
    <property type="entry name" value="LYPA1-2/EST-like"/>
</dbReference>
<comment type="similarity">
    <text evidence="1">Belongs to the AB hydrolase superfamily. AB hydrolase 2 family.</text>
</comment>
<evidence type="ECO:0000256" key="1">
    <source>
        <dbReference type="ARBA" id="ARBA00006499"/>
    </source>
</evidence>
<dbReference type="Proteomes" id="UP001163105">
    <property type="component" value="Unassembled WGS sequence"/>
</dbReference>
<evidence type="ECO:0000313" key="4">
    <source>
        <dbReference type="EMBL" id="KAJ6441562.1"/>
    </source>
</evidence>